<dbReference type="AlphaFoldDB" id="A0ABC8UZS5"/>
<reference evidence="2 3" key="1">
    <citation type="submission" date="2024-02" db="EMBL/GenBank/DDBJ databases">
        <authorList>
            <person name="Vignale AGUSTIN F."/>
            <person name="Sosa J E."/>
            <person name="Modenutti C."/>
        </authorList>
    </citation>
    <scope>NUCLEOTIDE SEQUENCE [LARGE SCALE GENOMIC DNA]</scope>
</reference>
<name>A0ABC8UZS5_9AQUA</name>
<evidence type="ECO:0000256" key="1">
    <source>
        <dbReference type="SAM" id="MobiDB-lite"/>
    </source>
</evidence>
<dbReference type="EMBL" id="CAUOFW020009587">
    <property type="protein sequence ID" value="CAK9186447.1"/>
    <property type="molecule type" value="Genomic_DNA"/>
</dbReference>
<organism evidence="2 3">
    <name type="scientific">Ilex paraguariensis</name>
    <name type="common">yerba mate</name>
    <dbReference type="NCBI Taxonomy" id="185542"/>
    <lineage>
        <taxon>Eukaryota</taxon>
        <taxon>Viridiplantae</taxon>
        <taxon>Streptophyta</taxon>
        <taxon>Embryophyta</taxon>
        <taxon>Tracheophyta</taxon>
        <taxon>Spermatophyta</taxon>
        <taxon>Magnoliopsida</taxon>
        <taxon>eudicotyledons</taxon>
        <taxon>Gunneridae</taxon>
        <taxon>Pentapetalae</taxon>
        <taxon>asterids</taxon>
        <taxon>campanulids</taxon>
        <taxon>Aquifoliales</taxon>
        <taxon>Aquifoliaceae</taxon>
        <taxon>Ilex</taxon>
    </lineage>
</organism>
<gene>
    <name evidence="2" type="ORF">ILEXP_LOCUS56940</name>
</gene>
<dbReference type="Proteomes" id="UP001642360">
    <property type="component" value="Unassembled WGS sequence"/>
</dbReference>
<comment type="caution">
    <text evidence="2">The sequence shown here is derived from an EMBL/GenBank/DDBJ whole genome shotgun (WGS) entry which is preliminary data.</text>
</comment>
<accession>A0ABC8UZS5</accession>
<feature type="region of interest" description="Disordered" evidence="1">
    <location>
        <begin position="19"/>
        <end position="48"/>
    </location>
</feature>
<protein>
    <submittedName>
        <fullName evidence="2">Uncharacterized protein</fullName>
    </submittedName>
</protein>
<evidence type="ECO:0000313" key="3">
    <source>
        <dbReference type="Proteomes" id="UP001642360"/>
    </source>
</evidence>
<feature type="region of interest" description="Disordered" evidence="1">
    <location>
        <begin position="268"/>
        <end position="304"/>
    </location>
</feature>
<proteinExistence type="predicted"/>
<sequence length="334" mass="36975">MKTAAQTTTLCRAQFSARRHNSYGPRRVTSQQGTTAGGDQEHSSGPSSSLCNHTGHRYLCNAVDSDAAGCCAQSYSVPPAHAACLYRVERQTGRIRSALNKVRRKLRQTQNQLTHTILAVTAKELRKRYRNEIYAAKVEAWRTFVSKKSAWGKPYRVLKNKRANKGVPMLTKPDGSRCVSPQESHQSLLESKFGTDTCMRPDINHPLPEGPAPSVTAEQLAGSFESSWAGQYPKLCAEAASPLPSWDTASPVHRLPHLRTLPTTMEAWPRSVSSQSHRRIQHRLTPTRGGSEPGAGSTPRVRKAAARCPVWFPPTPRDRGCRARCFGQDCRLPR</sequence>
<keyword evidence="3" id="KW-1185">Reference proteome</keyword>
<evidence type="ECO:0000313" key="2">
    <source>
        <dbReference type="EMBL" id="CAK9186447.1"/>
    </source>
</evidence>